<evidence type="ECO:0000259" key="3">
    <source>
        <dbReference type="Pfam" id="PF02470"/>
    </source>
</evidence>
<evidence type="ECO:0000256" key="2">
    <source>
        <dbReference type="SAM" id="Phobius"/>
    </source>
</evidence>
<protein>
    <submittedName>
        <fullName evidence="4">MlaD family protein</fullName>
    </submittedName>
</protein>
<evidence type="ECO:0000313" key="5">
    <source>
        <dbReference type="Proteomes" id="UP001142648"/>
    </source>
</evidence>
<proteinExistence type="predicted"/>
<keyword evidence="2" id="KW-1133">Transmembrane helix</keyword>
<evidence type="ECO:0000256" key="1">
    <source>
        <dbReference type="SAM" id="MobiDB-lite"/>
    </source>
</evidence>
<reference evidence="4" key="1">
    <citation type="submission" date="2022-09" db="EMBL/GenBank/DDBJ databases">
        <title>The genome sequence of Tsuneonella sp. YG55.</title>
        <authorList>
            <person name="Liu Y."/>
        </authorList>
    </citation>
    <scope>NUCLEOTIDE SEQUENCE</scope>
    <source>
        <strain evidence="4">YG55</strain>
    </source>
</reference>
<name>A0A9X2W169_9SPHN</name>
<accession>A0A9X2W169</accession>
<dbReference type="PANTHER" id="PTHR36698:SF2">
    <property type="entry name" value="MCE_MLAD DOMAIN-CONTAINING PROTEIN"/>
    <property type="match status" value="1"/>
</dbReference>
<sequence>METRANHVWVGAVTLVLLALIAGAVVWLAGLNKGAQNEYDIFFKQSVSGLAKGSEVSFSGVPSGQVTEIQLWDKDPEFVRVRVKVDEGTPILVGTTATIQGSFTGVSTIMLDGARRGAPPLTCAGDGVGKTACPEGVPVIPTKPGGLGELLANAPLLLERLATLTERLTQMLSDKNQASIEGILANTNRMTADLAQATPQVQRTLTELQVTLGEASQALDSFEKVMGSADNLLNSEGQSLAAQMRTTLKSADSAAKSLSATLEDARPAARELSESTLPAAEATIRDLRETSRALREVTEKISSQGAGGLIGGQKLPDYKPK</sequence>
<keyword evidence="5" id="KW-1185">Reference proteome</keyword>
<organism evidence="4 5">
    <name type="scientific">Tsuneonella litorea</name>
    <dbReference type="NCBI Taxonomy" id="2976475"/>
    <lineage>
        <taxon>Bacteria</taxon>
        <taxon>Pseudomonadati</taxon>
        <taxon>Pseudomonadota</taxon>
        <taxon>Alphaproteobacteria</taxon>
        <taxon>Sphingomonadales</taxon>
        <taxon>Erythrobacteraceae</taxon>
        <taxon>Tsuneonella</taxon>
    </lineage>
</organism>
<feature type="transmembrane region" description="Helical" evidence="2">
    <location>
        <begin position="7"/>
        <end position="29"/>
    </location>
</feature>
<feature type="domain" description="Mce/MlaD" evidence="3">
    <location>
        <begin position="39"/>
        <end position="103"/>
    </location>
</feature>
<dbReference type="PANTHER" id="PTHR36698">
    <property type="entry name" value="BLL5892 PROTEIN"/>
    <property type="match status" value="1"/>
</dbReference>
<comment type="caution">
    <text evidence="4">The sequence shown here is derived from an EMBL/GenBank/DDBJ whole genome shotgun (WGS) entry which is preliminary data.</text>
</comment>
<dbReference type="AlphaFoldDB" id="A0A9X2W169"/>
<evidence type="ECO:0000313" key="4">
    <source>
        <dbReference type="EMBL" id="MCT2559013.1"/>
    </source>
</evidence>
<keyword evidence="2" id="KW-0812">Transmembrane</keyword>
<dbReference type="InterPro" id="IPR003399">
    <property type="entry name" value="Mce/MlaD"/>
</dbReference>
<dbReference type="Pfam" id="PF02470">
    <property type="entry name" value="MlaD"/>
    <property type="match status" value="1"/>
</dbReference>
<gene>
    <name evidence="4" type="ORF">N0B51_08470</name>
</gene>
<feature type="region of interest" description="Disordered" evidence="1">
    <location>
        <begin position="298"/>
        <end position="321"/>
    </location>
</feature>
<dbReference type="RefSeq" id="WP_259961888.1">
    <property type="nucleotide sequence ID" value="NZ_JAOAMV010000004.1"/>
</dbReference>
<dbReference type="EMBL" id="JAOAMV010000004">
    <property type="protein sequence ID" value="MCT2559013.1"/>
    <property type="molecule type" value="Genomic_DNA"/>
</dbReference>
<keyword evidence="2" id="KW-0472">Membrane</keyword>
<dbReference type="Proteomes" id="UP001142648">
    <property type="component" value="Unassembled WGS sequence"/>
</dbReference>